<dbReference type="AlphaFoldDB" id="A0A4R2J8W7"/>
<evidence type="ECO:0000313" key="1">
    <source>
        <dbReference type="EMBL" id="TCO55124.1"/>
    </source>
</evidence>
<protein>
    <submittedName>
        <fullName evidence="1">Uncharacterized protein</fullName>
    </submittedName>
</protein>
<reference evidence="1 2" key="1">
    <citation type="submission" date="2019-03" db="EMBL/GenBank/DDBJ databases">
        <title>Genomic Encyclopedia of Type Strains, Phase IV (KMG-IV): sequencing the most valuable type-strain genomes for metagenomic binning, comparative biology and taxonomic classification.</title>
        <authorList>
            <person name="Goeker M."/>
        </authorList>
    </citation>
    <scope>NUCLEOTIDE SEQUENCE [LARGE SCALE GENOMIC DNA]</scope>
    <source>
        <strain evidence="1 2">DSM 45934</strain>
    </source>
</reference>
<gene>
    <name evidence="1" type="ORF">EV192_108412</name>
</gene>
<organism evidence="1 2">
    <name type="scientific">Actinocrispum wychmicini</name>
    <dbReference type="NCBI Taxonomy" id="1213861"/>
    <lineage>
        <taxon>Bacteria</taxon>
        <taxon>Bacillati</taxon>
        <taxon>Actinomycetota</taxon>
        <taxon>Actinomycetes</taxon>
        <taxon>Pseudonocardiales</taxon>
        <taxon>Pseudonocardiaceae</taxon>
        <taxon>Actinocrispum</taxon>
    </lineage>
</organism>
<keyword evidence="2" id="KW-1185">Reference proteome</keyword>
<dbReference type="Proteomes" id="UP000295680">
    <property type="component" value="Unassembled WGS sequence"/>
</dbReference>
<proteinExistence type="predicted"/>
<accession>A0A4R2J8W7</accession>
<evidence type="ECO:0000313" key="2">
    <source>
        <dbReference type="Proteomes" id="UP000295680"/>
    </source>
</evidence>
<sequence length="35" mass="4069">MRDQTDTYRDAQELGVEFLSVRENGRCAALRIAPW</sequence>
<name>A0A4R2J8W7_9PSEU</name>
<dbReference type="EMBL" id="SLWS01000008">
    <property type="protein sequence ID" value="TCO55124.1"/>
    <property type="molecule type" value="Genomic_DNA"/>
</dbReference>
<comment type="caution">
    <text evidence="1">The sequence shown here is derived from an EMBL/GenBank/DDBJ whole genome shotgun (WGS) entry which is preliminary data.</text>
</comment>